<feature type="non-terminal residue" evidence="1">
    <location>
        <position position="1"/>
    </location>
</feature>
<dbReference type="InterPro" id="IPR009030">
    <property type="entry name" value="Growth_fac_rcpt_cys_sf"/>
</dbReference>
<dbReference type="Proteomes" id="UP001208570">
    <property type="component" value="Unassembled WGS sequence"/>
</dbReference>
<dbReference type="EMBL" id="JAODUP010000283">
    <property type="protein sequence ID" value="KAK2153850.1"/>
    <property type="molecule type" value="Genomic_DNA"/>
</dbReference>
<keyword evidence="2" id="KW-1185">Reference proteome</keyword>
<feature type="non-terminal residue" evidence="1">
    <location>
        <position position="155"/>
    </location>
</feature>
<name>A0AAD9N223_9ANNE</name>
<dbReference type="SMART" id="SM01411">
    <property type="entry name" value="Ephrin_rec_like"/>
    <property type="match status" value="2"/>
</dbReference>
<dbReference type="AlphaFoldDB" id="A0AAD9N223"/>
<accession>A0AAD9N223</accession>
<gene>
    <name evidence="1" type="ORF">LSH36_283g03036</name>
</gene>
<comment type="caution">
    <text evidence="1">The sequence shown here is derived from an EMBL/GenBank/DDBJ whole genome shotgun (WGS) entry which is preliminary data.</text>
</comment>
<proteinExistence type="predicted"/>
<dbReference type="Gene3D" id="2.10.50.10">
    <property type="entry name" value="Tumor Necrosis Factor Receptor, subunit A, domain 2"/>
    <property type="match status" value="1"/>
</dbReference>
<reference evidence="1" key="1">
    <citation type="journal article" date="2023" name="Mol. Biol. Evol.">
        <title>Third-Generation Sequencing Reveals the Adaptive Role of the Epigenome in Three Deep-Sea Polychaetes.</title>
        <authorList>
            <person name="Perez M."/>
            <person name="Aroh O."/>
            <person name="Sun Y."/>
            <person name="Lan Y."/>
            <person name="Juniper S.K."/>
            <person name="Young C.R."/>
            <person name="Angers B."/>
            <person name="Qian P.Y."/>
        </authorList>
    </citation>
    <scope>NUCLEOTIDE SEQUENCE</scope>
    <source>
        <strain evidence="1">P08H-3</strain>
    </source>
</reference>
<evidence type="ECO:0000313" key="1">
    <source>
        <dbReference type="EMBL" id="KAK2153850.1"/>
    </source>
</evidence>
<sequence>GYYCPASTVLVPTTQPVPCSVGTFGEREGLSHQDNCTICLAGKYCNGEGMVNVSGPITGGYFSRYGTTTATPMDDDSTVRGQCPKGHYCPTGSEEPIPCPPGTYGFSWRLSSEDLCTPCGAGKYCPSQNMTADGSDCWPGYYCRSGSPVPDPANV</sequence>
<dbReference type="PANTHER" id="PTHR47236:SF4">
    <property type="entry name" value="GENE 9195-RELATED"/>
    <property type="match status" value="1"/>
</dbReference>
<evidence type="ECO:0008006" key="3">
    <source>
        <dbReference type="Google" id="ProtNLM"/>
    </source>
</evidence>
<protein>
    <recommendedName>
        <fullName evidence="3">Tyrosine-protein kinase ephrin type A/B receptor-like domain-containing protein</fullName>
    </recommendedName>
</protein>
<dbReference type="PANTHER" id="PTHR47236">
    <property type="entry name" value="GENE, 32742-RELATED-RELATED"/>
    <property type="match status" value="1"/>
</dbReference>
<evidence type="ECO:0000313" key="2">
    <source>
        <dbReference type="Proteomes" id="UP001208570"/>
    </source>
</evidence>
<dbReference type="SUPFAM" id="SSF57184">
    <property type="entry name" value="Growth factor receptor domain"/>
    <property type="match status" value="1"/>
</dbReference>
<organism evidence="1 2">
    <name type="scientific">Paralvinella palmiformis</name>
    <dbReference type="NCBI Taxonomy" id="53620"/>
    <lineage>
        <taxon>Eukaryota</taxon>
        <taxon>Metazoa</taxon>
        <taxon>Spiralia</taxon>
        <taxon>Lophotrochozoa</taxon>
        <taxon>Annelida</taxon>
        <taxon>Polychaeta</taxon>
        <taxon>Sedentaria</taxon>
        <taxon>Canalipalpata</taxon>
        <taxon>Terebellida</taxon>
        <taxon>Terebelliformia</taxon>
        <taxon>Alvinellidae</taxon>
        <taxon>Paralvinella</taxon>
    </lineage>
</organism>